<reference evidence="2 3" key="1">
    <citation type="submission" date="2018-10" db="EMBL/GenBank/DDBJ databases">
        <title>Sphingobacterium sp. M05W1-28.</title>
        <authorList>
            <person name="Cai H."/>
        </authorList>
    </citation>
    <scope>NUCLEOTIDE SEQUENCE [LARGE SCALE GENOMIC DNA]</scope>
    <source>
        <strain evidence="2 3">M05W1-28</strain>
    </source>
</reference>
<evidence type="ECO:0000256" key="1">
    <source>
        <dbReference type="SAM" id="Phobius"/>
    </source>
</evidence>
<gene>
    <name evidence="2" type="ORF">D7322_03230</name>
</gene>
<evidence type="ECO:0000313" key="3">
    <source>
        <dbReference type="Proteomes" id="UP000282423"/>
    </source>
</evidence>
<accession>A0A420W4Y9</accession>
<keyword evidence="1" id="KW-1133">Transmembrane helix</keyword>
<name>A0A420W4Y9_9SPHI</name>
<comment type="caution">
    <text evidence="2">The sequence shown here is derived from an EMBL/GenBank/DDBJ whole genome shotgun (WGS) entry which is preliminary data.</text>
</comment>
<keyword evidence="1" id="KW-0472">Membrane</keyword>
<evidence type="ECO:0000313" key="2">
    <source>
        <dbReference type="EMBL" id="RKO73678.1"/>
    </source>
</evidence>
<keyword evidence="3" id="KW-1185">Reference proteome</keyword>
<keyword evidence="1" id="KW-0812">Transmembrane</keyword>
<protein>
    <submittedName>
        <fullName evidence="2">Uncharacterized protein</fullName>
    </submittedName>
</protein>
<sequence>MPPLAMRSCKIIMVLQKVFRIIFFCIVSHLISFVFSTYYGDLPGMKANVETGRHKRMKLGYSFSYKAQGDLIMEC</sequence>
<organism evidence="2 3">
    <name type="scientific">Sphingobacterium puteale</name>
    <dbReference type="NCBI Taxonomy" id="2420510"/>
    <lineage>
        <taxon>Bacteria</taxon>
        <taxon>Pseudomonadati</taxon>
        <taxon>Bacteroidota</taxon>
        <taxon>Sphingobacteriia</taxon>
        <taxon>Sphingobacteriales</taxon>
        <taxon>Sphingobacteriaceae</taxon>
        <taxon>Sphingobacterium</taxon>
    </lineage>
</organism>
<proteinExistence type="predicted"/>
<dbReference type="AlphaFoldDB" id="A0A420W4Y9"/>
<feature type="transmembrane region" description="Helical" evidence="1">
    <location>
        <begin position="21"/>
        <end position="39"/>
    </location>
</feature>
<dbReference type="Proteomes" id="UP000282423">
    <property type="component" value="Unassembled WGS sequence"/>
</dbReference>
<dbReference type="EMBL" id="RBWS01000001">
    <property type="protein sequence ID" value="RKO73678.1"/>
    <property type="molecule type" value="Genomic_DNA"/>
</dbReference>